<comment type="caution">
    <text evidence="2">The sequence shown here is derived from an EMBL/GenBank/DDBJ whole genome shotgun (WGS) entry which is preliminary data.</text>
</comment>
<dbReference type="RefSeq" id="WP_026205713.1">
    <property type="nucleotide sequence ID" value="NZ_JBIAZU010000003.1"/>
</dbReference>
<proteinExistence type="predicted"/>
<feature type="domain" description="HTH cro/C1-type" evidence="1">
    <location>
        <begin position="16"/>
        <end position="70"/>
    </location>
</feature>
<dbReference type="EMBL" id="JBIAZU010000003">
    <property type="protein sequence ID" value="MFF5291880.1"/>
    <property type="molecule type" value="Genomic_DNA"/>
</dbReference>
<sequence length="372" mass="40889">MSSATSRTRDNLAQVIRADRLRRGLTQQQFAALIGVSQPEVARWESGRIREISVHTRELLADAGIDRALLGIHGYSFEKISADLQAVREITNKVGNLRLALAVLDPPLAWLESRWHSSAYQAGQAETELMAGMSLAKAVILTLISIDTNTATPFLELAEFAYHRIHDDVRRWDGLSETLILGGNQNRKRGRLEDAAGDLAKAAEFAGQANFNVRQAEALGLQAYVRAELGDRRTCLRIIEAGQVAFDRPTDARSSTNAGGFNLASFEEIRLRCELLAGSTADCVRAARQVMLPNGMTSPWQIFYANTAGGLLARIRDPGCLHWFELALNAAIAHSLPEQLMRTAHFLAAVPGRESEQLTERANLAFDEMTKG</sequence>
<name>A0ABW6WH52_9ACTN</name>
<dbReference type="InterPro" id="IPR010982">
    <property type="entry name" value="Lambda_DNA-bd_dom_sf"/>
</dbReference>
<reference evidence="2 3" key="1">
    <citation type="submission" date="2024-10" db="EMBL/GenBank/DDBJ databases">
        <title>The Natural Products Discovery Center: Release of the First 8490 Sequenced Strains for Exploring Actinobacteria Biosynthetic Diversity.</title>
        <authorList>
            <person name="Kalkreuter E."/>
            <person name="Kautsar S.A."/>
            <person name="Yang D."/>
            <person name="Bader C.D."/>
            <person name="Teijaro C.N."/>
            <person name="Fluegel L."/>
            <person name="Davis C.M."/>
            <person name="Simpson J.R."/>
            <person name="Lauterbach L."/>
            <person name="Steele A.D."/>
            <person name="Gui C."/>
            <person name="Meng S."/>
            <person name="Li G."/>
            <person name="Viehrig K."/>
            <person name="Ye F."/>
            <person name="Su P."/>
            <person name="Kiefer A.F."/>
            <person name="Nichols A."/>
            <person name="Cepeda A.J."/>
            <person name="Yan W."/>
            <person name="Fan B."/>
            <person name="Jiang Y."/>
            <person name="Adhikari A."/>
            <person name="Zheng C.-J."/>
            <person name="Schuster L."/>
            <person name="Cowan T.M."/>
            <person name="Smanski M.J."/>
            <person name="Chevrette M.G."/>
            <person name="De Carvalho L.P.S."/>
            <person name="Shen B."/>
        </authorList>
    </citation>
    <scope>NUCLEOTIDE SEQUENCE [LARGE SCALE GENOMIC DNA]</scope>
    <source>
        <strain evidence="2 3">NPDC000087</strain>
    </source>
</reference>
<dbReference type="Gene3D" id="1.10.260.40">
    <property type="entry name" value="lambda repressor-like DNA-binding domains"/>
    <property type="match status" value="1"/>
</dbReference>
<accession>A0ABW6WH52</accession>
<evidence type="ECO:0000313" key="3">
    <source>
        <dbReference type="Proteomes" id="UP001602245"/>
    </source>
</evidence>
<dbReference type="Proteomes" id="UP001602245">
    <property type="component" value="Unassembled WGS sequence"/>
</dbReference>
<dbReference type="PROSITE" id="PS50943">
    <property type="entry name" value="HTH_CROC1"/>
    <property type="match status" value="1"/>
</dbReference>
<evidence type="ECO:0000313" key="2">
    <source>
        <dbReference type="EMBL" id="MFF5291880.1"/>
    </source>
</evidence>
<dbReference type="SUPFAM" id="SSF47413">
    <property type="entry name" value="lambda repressor-like DNA-binding domains"/>
    <property type="match status" value="1"/>
</dbReference>
<dbReference type="SMART" id="SM00530">
    <property type="entry name" value="HTH_XRE"/>
    <property type="match status" value="1"/>
</dbReference>
<gene>
    <name evidence="2" type="ORF">ACFY35_20760</name>
</gene>
<evidence type="ECO:0000259" key="1">
    <source>
        <dbReference type="PROSITE" id="PS50943"/>
    </source>
</evidence>
<dbReference type="CDD" id="cd00093">
    <property type="entry name" value="HTH_XRE"/>
    <property type="match status" value="1"/>
</dbReference>
<dbReference type="Pfam" id="PF01381">
    <property type="entry name" value="HTH_3"/>
    <property type="match status" value="1"/>
</dbReference>
<keyword evidence="3" id="KW-1185">Reference proteome</keyword>
<dbReference type="InterPro" id="IPR001387">
    <property type="entry name" value="Cro/C1-type_HTH"/>
</dbReference>
<organism evidence="2 3">
    <name type="scientific">Paractinoplanes globisporus</name>
    <dbReference type="NCBI Taxonomy" id="113565"/>
    <lineage>
        <taxon>Bacteria</taxon>
        <taxon>Bacillati</taxon>
        <taxon>Actinomycetota</taxon>
        <taxon>Actinomycetes</taxon>
        <taxon>Micromonosporales</taxon>
        <taxon>Micromonosporaceae</taxon>
        <taxon>Paractinoplanes</taxon>
    </lineage>
</organism>
<protein>
    <submittedName>
        <fullName evidence="2">Helix-turn-helix domain-containing protein</fullName>
    </submittedName>
</protein>